<gene>
    <name evidence="6" type="primary">rsmG</name>
    <name evidence="7" type="ORF">BN938_0848</name>
</gene>
<keyword evidence="3 6" id="KW-0489">Methyltransferase</keyword>
<dbReference type="PATRIC" id="fig|1433126.3.peg.848"/>
<keyword evidence="2 6" id="KW-0698">rRNA processing</keyword>
<dbReference type="Gene3D" id="3.40.50.150">
    <property type="entry name" value="Vaccinia Virus protein VP39"/>
    <property type="match status" value="1"/>
</dbReference>
<dbReference type="AlphaFoldDB" id="A0A060RC38"/>
<comment type="caution">
    <text evidence="6">Lacks conserved residue(s) required for the propagation of feature annotation.</text>
</comment>
<dbReference type="EC" id="2.1.1.-" evidence="6"/>
<proteinExistence type="inferred from homology"/>
<dbReference type="PANTHER" id="PTHR31760">
    <property type="entry name" value="S-ADENOSYL-L-METHIONINE-DEPENDENT METHYLTRANSFERASES SUPERFAMILY PROTEIN"/>
    <property type="match status" value="1"/>
</dbReference>
<evidence type="ECO:0000256" key="6">
    <source>
        <dbReference type="HAMAP-Rule" id="MF_00074"/>
    </source>
</evidence>
<dbReference type="HOGENOM" id="CLU_065341_2_2_10"/>
<dbReference type="HAMAP" id="MF_00074">
    <property type="entry name" value="16SrRNA_methyltr_G"/>
    <property type="match status" value="1"/>
</dbReference>
<evidence type="ECO:0000256" key="4">
    <source>
        <dbReference type="ARBA" id="ARBA00022679"/>
    </source>
</evidence>
<keyword evidence="1 6" id="KW-0963">Cytoplasm</keyword>
<evidence type="ECO:0000256" key="2">
    <source>
        <dbReference type="ARBA" id="ARBA00022552"/>
    </source>
</evidence>
<dbReference type="PANTHER" id="PTHR31760:SF0">
    <property type="entry name" value="S-ADENOSYL-L-METHIONINE-DEPENDENT METHYLTRANSFERASES SUPERFAMILY PROTEIN"/>
    <property type="match status" value="1"/>
</dbReference>
<organism evidence="7 8">
    <name type="scientific">Mucinivorans hirudinis</name>
    <dbReference type="NCBI Taxonomy" id="1433126"/>
    <lineage>
        <taxon>Bacteria</taxon>
        <taxon>Pseudomonadati</taxon>
        <taxon>Bacteroidota</taxon>
        <taxon>Bacteroidia</taxon>
        <taxon>Bacteroidales</taxon>
        <taxon>Rikenellaceae</taxon>
        <taxon>Mucinivorans</taxon>
    </lineage>
</organism>
<evidence type="ECO:0000256" key="5">
    <source>
        <dbReference type="ARBA" id="ARBA00022691"/>
    </source>
</evidence>
<dbReference type="Pfam" id="PF02527">
    <property type="entry name" value="GidB"/>
    <property type="match status" value="1"/>
</dbReference>
<evidence type="ECO:0000256" key="3">
    <source>
        <dbReference type="ARBA" id="ARBA00022603"/>
    </source>
</evidence>
<comment type="similarity">
    <text evidence="6">Belongs to the methyltransferase superfamily. RNA methyltransferase RsmG family.</text>
</comment>
<keyword evidence="5 6" id="KW-0949">S-adenosyl-L-methionine</keyword>
<comment type="subcellular location">
    <subcellularLocation>
        <location evidence="6">Cytoplasm</location>
    </subcellularLocation>
</comment>
<dbReference type="GO" id="GO:0005829">
    <property type="term" value="C:cytosol"/>
    <property type="evidence" value="ECO:0007669"/>
    <property type="project" value="TreeGrafter"/>
</dbReference>
<dbReference type="OrthoDB" id="9808773at2"/>
<dbReference type="CDD" id="cd02440">
    <property type="entry name" value="AdoMet_MTases"/>
    <property type="match status" value="1"/>
</dbReference>
<dbReference type="GO" id="GO:0070043">
    <property type="term" value="F:rRNA (guanine-N7-)-methyltransferase activity"/>
    <property type="evidence" value="ECO:0007669"/>
    <property type="project" value="UniProtKB-UniRule"/>
</dbReference>
<feature type="binding site" evidence="6">
    <location>
        <begin position="122"/>
        <end position="123"/>
    </location>
    <ligand>
        <name>S-adenosyl-L-methionine</name>
        <dbReference type="ChEBI" id="CHEBI:59789"/>
    </ligand>
</feature>
<feature type="binding site" evidence="6">
    <location>
        <position position="71"/>
    </location>
    <ligand>
        <name>S-adenosyl-L-methionine</name>
        <dbReference type="ChEBI" id="CHEBI:59789"/>
    </ligand>
</feature>
<evidence type="ECO:0000313" key="8">
    <source>
        <dbReference type="Proteomes" id="UP000027616"/>
    </source>
</evidence>
<dbReference type="EMBL" id="HG934468">
    <property type="protein sequence ID" value="CDN30949.1"/>
    <property type="molecule type" value="Genomic_DNA"/>
</dbReference>
<protein>
    <recommendedName>
        <fullName evidence="6">Ribosomal RNA small subunit methyltransferase G</fullName>
        <ecNumber evidence="6">2.1.1.-</ecNumber>
    </recommendedName>
    <alternativeName>
        <fullName evidence="6">16S rRNA 7-methylguanosine methyltransferase</fullName>
        <shortName evidence="6">16S rRNA m7G methyltransferase</shortName>
    </alternativeName>
</protein>
<reference evidence="7 8" key="1">
    <citation type="journal article" date="2015" name="Genome Announc.">
        <title>Complete Genome Sequence of the Novel Leech Symbiont Mucinivorans hirudinis M3T.</title>
        <authorList>
            <person name="Nelson M.C."/>
            <person name="Bomar L."/>
            <person name="Graf J."/>
        </authorList>
    </citation>
    <scope>NUCLEOTIDE SEQUENCE [LARGE SCALE GENOMIC DNA]</scope>
    <source>
        <strain evidence="8">M3</strain>
    </source>
</reference>
<dbReference type="PIRSF" id="PIRSF003078">
    <property type="entry name" value="GidB"/>
    <property type="match status" value="1"/>
</dbReference>
<dbReference type="STRING" id="1433126.BN938_0848"/>
<dbReference type="eggNOG" id="COG0357">
    <property type="taxonomic scope" value="Bacteria"/>
</dbReference>
<name>A0A060RC38_9BACT</name>
<feature type="binding site" evidence="6">
    <location>
        <position position="139"/>
    </location>
    <ligand>
        <name>S-adenosyl-L-methionine</name>
        <dbReference type="ChEBI" id="CHEBI:59789"/>
    </ligand>
</feature>
<evidence type="ECO:0000256" key="1">
    <source>
        <dbReference type="ARBA" id="ARBA00022490"/>
    </source>
</evidence>
<dbReference type="SUPFAM" id="SSF53335">
    <property type="entry name" value="S-adenosyl-L-methionine-dependent methyltransferases"/>
    <property type="match status" value="1"/>
</dbReference>
<keyword evidence="4 6" id="KW-0808">Transferase</keyword>
<dbReference type="InterPro" id="IPR029063">
    <property type="entry name" value="SAM-dependent_MTases_sf"/>
</dbReference>
<feature type="binding site" evidence="6">
    <location>
        <position position="76"/>
    </location>
    <ligand>
        <name>S-adenosyl-L-methionine</name>
        <dbReference type="ChEBI" id="CHEBI:59789"/>
    </ligand>
</feature>
<accession>A0A060RC38</accession>
<dbReference type="KEGG" id="rbc:BN938_0848"/>
<dbReference type="InterPro" id="IPR003682">
    <property type="entry name" value="rRNA_ssu_MeTfrase_G"/>
</dbReference>
<keyword evidence="8" id="KW-1185">Reference proteome</keyword>
<dbReference type="NCBIfam" id="TIGR00138">
    <property type="entry name" value="rsmG_gidB"/>
    <property type="match status" value="1"/>
</dbReference>
<comment type="function">
    <text evidence="6">Specifically methylates the N7 position of a guanine in 16S rRNA.</text>
</comment>
<sequence>MEQLIKYFPELSTHQREQFGELLPLYRHWNAQINVISRKDIDELYIRHVLHSLAIIRTGLIDGSGSVLDVGCGGGFPGIPLAIMLPQVEFTLCDSIGKKIKVVGEVSQALGLKNVVAVCGRAEDVPGKIEGKYDWVVSRAVAPLGKLIEWSWGKTANGIIALKGGDLSREIEESKKICGVIDIADFFQEEFFETKKIVIVKMMSY</sequence>
<evidence type="ECO:0000313" key="7">
    <source>
        <dbReference type="EMBL" id="CDN30949.1"/>
    </source>
</evidence>
<dbReference type="Proteomes" id="UP000027616">
    <property type="component" value="Chromosome I"/>
</dbReference>